<dbReference type="GO" id="GO:0000981">
    <property type="term" value="F:DNA-binding transcription factor activity, RNA polymerase II-specific"/>
    <property type="evidence" value="ECO:0007669"/>
    <property type="project" value="InterPro"/>
</dbReference>
<feature type="domain" description="Zn(2)-C6 fungal-type" evidence="3">
    <location>
        <begin position="489"/>
        <end position="519"/>
    </location>
</feature>
<proteinExistence type="predicted"/>
<dbReference type="Proteomes" id="UP000053558">
    <property type="component" value="Unassembled WGS sequence"/>
</dbReference>
<feature type="compositionally biased region" description="Basic residues" evidence="2">
    <location>
        <begin position="523"/>
        <end position="542"/>
    </location>
</feature>
<dbReference type="GO" id="GO:0008270">
    <property type="term" value="F:zinc ion binding"/>
    <property type="evidence" value="ECO:0007669"/>
    <property type="project" value="InterPro"/>
</dbReference>
<dbReference type="InterPro" id="IPR050797">
    <property type="entry name" value="Carb_Metab_Trans_Reg"/>
</dbReference>
<feature type="compositionally biased region" description="Basic and acidic residues" evidence="2">
    <location>
        <begin position="441"/>
        <end position="450"/>
    </location>
</feature>
<evidence type="ECO:0000256" key="1">
    <source>
        <dbReference type="ARBA" id="ARBA00023242"/>
    </source>
</evidence>
<feature type="region of interest" description="Disordered" evidence="2">
    <location>
        <begin position="185"/>
        <end position="397"/>
    </location>
</feature>
<evidence type="ECO:0000259" key="3">
    <source>
        <dbReference type="PROSITE" id="PS50048"/>
    </source>
</evidence>
<dbReference type="Gene3D" id="4.10.240.10">
    <property type="entry name" value="Zn(2)-C6 fungal-type DNA-binding domain"/>
    <property type="match status" value="1"/>
</dbReference>
<reference evidence="5" key="1">
    <citation type="journal article" date="2012" name="Science">
        <title>The Paleozoic origin of enzymatic lignin decomposition reconstructed from 31 fungal genomes.</title>
        <authorList>
            <person name="Floudas D."/>
            <person name="Binder M."/>
            <person name="Riley R."/>
            <person name="Barry K."/>
            <person name="Blanchette R.A."/>
            <person name="Henrissat B."/>
            <person name="Martinez A.T."/>
            <person name="Otillar R."/>
            <person name="Spatafora J.W."/>
            <person name="Yadav J.S."/>
            <person name="Aerts A."/>
            <person name="Benoit I."/>
            <person name="Boyd A."/>
            <person name="Carlson A."/>
            <person name="Copeland A."/>
            <person name="Coutinho P.M."/>
            <person name="de Vries R.P."/>
            <person name="Ferreira P."/>
            <person name="Findley K."/>
            <person name="Foster B."/>
            <person name="Gaskell J."/>
            <person name="Glotzer D."/>
            <person name="Gorecki P."/>
            <person name="Heitman J."/>
            <person name="Hesse C."/>
            <person name="Hori C."/>
            <person name="Igarashi K."/>
            <person name="Jurgens J.A."/>
            <person name="Kallen N."/>
            <person name="Kersten P."/>
            <person name="Kohler A."/>
            <person name="Kuees U."/>
            <person name="Kumar T.K.A."/>
            <person name="Kuo A."/>
            <person name="LaButti K."/>
            <person name="Larrondo L.F."/>
            <person name="Lindquist E."/>
            <person name="Ling A."/>
            <person name="Lombard V."/>
            <person name="Lucas S."/>
            <person name="Lundell T."/>
            <person name="Martin R."/>
            <person name="McLaughlin D.J."/>
            <person name="Morgenstern I."/>
            <person name="Morin E."/>
            <person name="Murat C."/>
            <person name="Nagy L.G."/>
            <person name="Nolan M."/>
            <person name="Ohm R.A."/>
            <person name="Patyshakuliyeva A."/>
            <person name="Rokas A."/>
            <person name="Ruiz-Duenas F.J."/>
            <person name="Sabat G."/>
            <person name="Salamov A."/>
            <person name="Samejima M."/>
            <person name="Schmutz J."/>
            <person name="Slot J.C."/>
            <person name="St John F."/>
            <person name="Stenlid J."/>
            <person name="Sun H."/>
            <person name="Sun S."/>
            <person name="Syed K."/>
            <person name="Tsang A."/>
            <person name="Wiebenga A."/>
            <person name="Young D."/>
            <person name="Pisabarro A."/>
            <person name="Eastwood D.C."/>
            <person name="Martin F."/>
            <person name="Cullen D."/>
            <person name="Grigoriev I.V."/>
            <person name="Hibbett D.S."/>
        </authorList>
    </citation>
    <scope>NUCLEOTIDE SEQUENCE [LARGE SCALE GENOMIC DNA]</scope>
    <source>
        <strain evidence="5">RWD-64-598 SS2</strain>
    </source>
</reference>
<evidence type="ECO:0000313" key="5">
    <source>
        <dbReference type="Proteomes" id="UP000053558"/>
    </source>
</evidence>
<dbReference type="CDD" id="cd00067">
    <property type="entry name" value="GAL4"/>
    <property type="match status" value="1"/>
</dbReference>
<keyword evidence="5" id="KW-1185">Reference proteome</keyword>
<dbReference type="InterPro" id="IPR001138">
    <property type="entry name" value="Zn2Cys6_DnaBD"/>
</dbReference>
<feature type="compositionally biased region" description="Acidic residues" evidence="2">
    <location>
        <begin position="643"/>
        <end position="653"/>
    </location>
</feature>
<organism evidence="4 5">
    <name type="scientific">Coniophora puteana (strain RWD-64-598)</name>
    <name type="common">Brown rot fungus</name>
    <dbReference type="NCBI Taxonomy" id="741705"/>
    <lineage>
        <taxon>Eukaryota</taxon>
        <taxon>Fungi</taxon>
        <taxon>Dikarya</taxon>
        <taxon>Basidiomycota</taxon>
        <taxon>Agaricomycotina</taxon>
        <taxon>Agaricomycetes</taxon>
        <taxon>Agaricomycetidae</taxon>
        <taxon>Boletales</taxon>
        <taxon>Coniophorineae</taxon>
        <taxon>Coniophoraceae</taxon>
        <taxon>Coniophora</taxon>
    </lineage>
</organism>
<keyword evidence="1" id="KW-0539">Nucleus</keyword>
<dbReference type="SUPFAM" id="SSF57701">
    <property type="entry name" value="Zn2/Cys6 DNA-binding domain"/>
    <property type="match status" value="1"/>
</dbReference>
<dbReference type="Pfam" id="PF00172">
    <property type="entry name" value="Zn_clus"/>
    <property type="match status" value="1"/>
</dbReference>
<protein>
    <recommendedName>
        <fullName evidence="3">Zn(2)-C6 fungal-type domain-containing protein</fullName>
    </recommendedName>
</protein>
<dbReference type="PROSITE" id="PS00463">
    <property type="entry name" value="ZN2_CY6_FUNGAL_1"/>
    <property type="match status" value="1"/>
</dbReference>
<evidence type="ECO:0000313" key="4">
    <source>
        <dbReference type="EMBL" id="EIW81065.1"/>
    </source>
</evidence>
<feature type="compositionally biased region" description="Polar residues" evidence="2">
    <location>
        <begin position="619"/>
        <end position="635"/>
    </location>
</feature>
<accession>A0A5M3MQY4</accession>
<feature type="region of interest" description="Disordered" evidence="2">
    <location>
        <begin position="414"/>
        <end position="478"/>
    </location>
</feature>
<name>A0A5M3MQY4_CONPW</name>
<dbReference type="PROSITE" id="PS50048">
    <property type="entry name" value="ZN2_CY6_FUNGAL_2"/>
    <property type="match status" value="1"/>
</dbReference>
<dbReference type="GeneID" id="19209057"/>
<comment type="caution">
    <text evidence="4">The sequence shown here is derived from an EMBL/GenBank/DDBJ whole genome shotgun (WGS) entry which is preliminary data.</text>
</comment>
<dbReference type="RefSeq" id="XP_007768294.1">
    <property type="nucleotide sequence ID" value="XM_007770104.1"/>
</dbReference>
<dbReference type="KEGG" id="cput:CONPUDRAFT_72892"/>
<dbReference type="SMART" id="SM00066">
    <property type="entry name" value="GAL4"/>
    <property type="match status" value="1"/>
</dbReference>
<feature type="compositionally biased region" description="Polar residues" evidence="2">
    <location>
        <begin position="196"/>
        <end position="231"/>
    </location>
</feature>
<dbReference type="OrthoDB" id="2260578at2759"/>
<sequence>MARTASPLASIWAAASSPPATWVTHPRRVCTCLAIVYRIFRWSGGVSVRANDMERESQPQPAPFFRRSRSTPTDNLAATCVCAPAPIPDARTPVAAYTNVGAAAIATESACGPATLDSAIIAASKCVRSPDLPVSSPILVIKYWRWLTFTGGTATRVIFVAVCPLDEVYPLARLISLAATAPGTRQGTHLDVPLVNTPQSRSWEQPQSFPSSLRATPSPTSENTPGPWQHQTRTHHAAPSESTPTRRYTMPPEEEMPLGVAGPGPSSAEQMYAGEQRYESWRPGPPPYEEAQPTESHRRQRGRLEQGLGDIDISPPDSPSNVVLPASRKRKLGRSEPRWQGADGPEENQAEQSLGRERRPLPRRHKPSSGEGQQLWLEGQGPGHQVQEGYGDMPMGYLVEGQSPLAVRLSDIEGAGRARPPSGRLPSINEVFQSTLPPHLPPREGVEWKNQRLQGPDRPLPEHLRPESPEDAAQERRTKVRKVEKVVIACDFCRSRKLKCDGHKPQCANCSVRSLKCMYAAKPRRRGKGKTPKVAKAKRVKLPKSEGPPLVDPSKPPPKFAPSDMPDMAVKYTELRRKTGVTEGGMMLTGAEIELSTKTLSSSPSAVVERQAGAIQLAPSTTHSQSHVVTRISSPKSRRLDASEVDVDVDDPDPLPTFTERQRTHDDEYTDVHMRERGE</sequence>
<gene>
    <name evidence="4" type="ORF">CONPUDRAFT_72892</name>
</gene>
<feature type="region of interest" description="Disordered" evidence="2">
    <location>
        <begin position="619"/>
        <end position="679"/>
    </location>
</feature>
<feature type="region of interest" description="Disordered" evidence="2">
    <location>
        <begin position="523"/>
        <end position="565"/>
    </location>
</feature>
<dbReference type="PANTHER" id="PTHR31668">
    <property type="entry name" value="GLUCOSE TRANSPORT TRANSCRIPTION REGULATOR RGT1-RELATED-RELATED"/>
    <property type="match status" value="1"/>
</dbReference>
<feature type="compositionally biased region" description="Low complexity" evidence="2">
    <location>
        <begin position="370"/>
        <end position="379"/>
    </location>
</feature>
<feature type="compositionally biased region" description="Pro residues" evidence="2">
    <location>
        <begin position="550"/>
        <end position="560"/>
    </location>
</feature>
<evidence type="ECO:0000256" key="2">
    <source>
        <dbReference type="SAM" id="MobiDB-lite"/>
    </source>
</evidence>
<dbReference type="AlphaFoldDB" id="A0A5M3MQY4"/>
<dbReference type="InterPro" id="IPR036864">
    <property type="entry name" value="Zn2-C6_fun-type_DNA-bd_sf"/>
</dbReference>
<dbReference type="EMBL" id="JH711578">
    <property type="protein sequence ID" value="EIW81065.1"/>
    <property type="molecule type" value="Genomic_DNA"/>
</dbReference>
<feature type="compositionally biased region" description="Basic and acidic residues" evidence="2">
    <location>
        <begin position="459"/>
        <end position="478"/>
    </location>
</feature>
<feature type="compositionally biased region" description="Basic and acidic residues" evidence="2">
    <location>
        <begin position="660"/>
        <end position="679"/>
    </location>
</feature>